<dbReference type="Gene3D" id="3.30.70.60">
    <property type="match status" value="1"/>
</dbReference>
<dbReference type="InterPro" id="IPR014717">
    <property type="entry name" value="Transl_elong_EF1B/ribsomal_bS6"/>
</dbReference>
<comment type="caution">
    <text evidence="2">The sequence shown here is derived from an EMBL/GenBank/DDBJ whole genome shotgun (WGS) entry which is preliminary data.</text>
</comment>
<dbReference type="AlphaFoldDB" id="A0A9X3S538"/>
<feature type="region of interest" description="Disordered" evidence="1">
    <location>
        <begin position="212"/>
        <end position="241"/>
    </location>
</feature>
<proteinExistence type="predicted"/>
<name>A0A9X3S538_9ACTN</name>
<sequence length="241" mass="25072">MSRTFRILIVVVVTALAGGGYFKLVLAPKRQQADALALQVATKQQELAQTQALIATYKGARDAYKENYATVVRLGKAVPTDDDTRSLLVQLDTSAKRSGVAFDTINVTAASSAGTPTAGTAAPVKVTPGAVNVGAFSAQPFSFSFRGDFQTLGNLFARLDQFVTLKGDAINVRGRLMHLETISLTPGGKGWPTLVADVKASAYIVPETTAPAAAAPGTATQTTTTTTATTTTSSATGTEDR</sequence>
<dbReference type="RefSeq" id="WP_270045712.1">
    <property type="nucleotide sequence ID" value="NZ_JAPDOD010000066.1"/>
</dbReference>
<organism evidence="2 3">
    <name type="scientific">Solirubrobacter ginsenosidimutans</name>
    <dbReference type="NCBI Taxonomy" id="490573"/>
    <lineage>
        <taxon>Bacteria</taxon>
        <taxon>Bacillati</taxon>
        <taxon>Actinomycetota</taxon>
        <taxon>Thermoleophilia</taxon>
        <taxon>Solirubrobacterales</taxon>
        <taxon>Solirubrobacteraceae</taxon>
        <taxon>Solirubrobacter</taxon>
    </lineage>
</organism>
<gene>
    <name evidence="2" type="ORF">OM076_39685</name>
</gene>
<evidence type="ECO:0000313" key="2">
    <source>
        <dbReference type="EMBL" id="MDA0166454.1"/>
    </source>
</evidence>
<reference evidence="2" key="1">
    <citation type="submission" date="2022-10" db="EMBL/GenBank/DDBJ databases">
        <title>The WGS of Solirubrobacter ginsenosidimutans DSM 21036.</title>
        <authorList>
            <person name="Jiang Z."/>
        </authorList>
    </citation>
    <scope>NUCLEOTIDE SEQUENCE</scope>
    <source>
        <strain evidence="2">DSM 21036</strain>
    </source>
</reference>
<accession>A0A9X3S538</accession>
<protein>
    <submittedName>
        <fullName evidence="2">Uncharacterized protein</fullName>
    </submittedName>
</protein>
<evidence type="ECO:0000256" key="1">
    <source>
        <dbReference type="SAM" id="MobiDB-lite"/>
    </source>
</evidence>
<evidence type="ECO:0000313" key="3">
    <source>
        <dbReference type="Proteomes" id="UP001149140"/>
    </source>
</evidence>
<dbReference type="Proteomes" id="UP001149140">
    <property type="component" value="Unassembled WGS sequence"/>
</dbReference>
<dbReference type="EMBL" id="JAPDOD010000066">
    <property type="protein sequence ID" value="MDA0166454.1"/>
    <property type="molecule type" value="Genomic_DNA"/>
</dbReference>
<keyword evidence="3" id="KW-1185">Reference proteome</keyword>